<evidence type="ECO:0000313" key="3">
    <source>
        <dbReference type="Proteomes" id="UP000297608"/>
    </source>
</evidence>
<evidence type="ECO:0000256" key="1">
    <source>
        <dbReference type="SAM" id="MobiDB-lite"/>
    </source>
</evidence>
<name>A0ABY2IAM7_9MICO</name>
<feature type="region of interest" description="Disordered" evidence="1">
    <location>
        <begin position="296"/>
        <end position="343"/>
    </location>
</feature>
<reference evidence="2 3" key="1">
    <citation type="submission" date="2019-03" db="EMBL/GenBank/DDBJ databases">
        <title>Genomics of glacier-inhabiting Cryobacterium strains.</title>
        <authorList>
            <person name="Liu Q."/>
            <person name="Xin Y.-H."/>
        </authorList>
    </citation>
    <scope>NUCLEOTIDE SEQUENCE [LARGE SCALE GENOMIC DNA]</scope>
    <source>
        <strain evidence="2 3">MDB2-B</strain>
    </source>
</reference>
<dbReference type="Proteomes" id="UP000297608">
    <property type="component" value="Unassembled WGS sequence"/>
</dbReference>
<gene>
    <name evidence="2" type="ORF">E3O44_17155</name>
</gene>
<protein>
    <recommendedName>
        <fullName evidence="4">TIGR02391 family protein</fullName>
    </recommendedName>
</protein>
<dbReference type="EMBL" id="SOFG01000024">
    <property type="protein sequence ID" value="TFB83603.1"/>
    <property type="molecule type" value="Genomic_DNA"/>
</dbReference>
<proteinExistence type="predicted"/>
<organism evidence="2 3">
    <name type="scientific">Cryobacterium algoricola</name>
    <dbReference type="NCBI Taxonomy" id="1259183"/>
    <lineage>
        <taxon>Bacteria</taxon>
        <taxon>Bacillati</taxon>
        <taxon>Actinomycetota</taxon>
        <taxon>Actinomycetes</taxon>
        <taxon>Micrococcales</taxon>
        <taxon>Microbacteriaceae</taxon>
        <taxon>Cryobacterium</taxon>
    </lineage>
</organism>
<evidence type="ECO:0000313" key="2">
    <source>
        <dbReference type="EMBL" id="TFB83603.1"/>
    </source>
</evidence>
<accession>A0ABY2IAM7</accession>
<keyword evidence="3" id="KW-1185">Reference proteome</keyword>
<feature type="compositionally biased region" description="Basic and acidic residues" evidence="1">
    <location>
        <begin position="296"/>
        <end position="318"/>
    </location>
</feature>
<feature type="compositionally biased region" description="Basic and acidic residues" evidence="1">
    <location>
        <begin position="330"/>
        <end position="343"/>
    </location>
</feature>
<dbReference type="RefSeq" id="WP_134536082.1">
    <property type="nucleotide sequence ID" value="NZ_SOFG01000024.1"/>
</dbReference>
<evidence type="ECO:0008006" key="4">
    <source>
        <dbReference type="Google" id="ProtNLM"/>
    </source>
</evidence>
<sequence>MRDTRLDPLPSELRRRREQAVAELETGITWLDGCPTPVGAEVIAALETFTNMPRRVLDMADKRLGERDSKVWVSANRLRGEGDDYERLDALAAVVNAFLWLSDHDEEWEDSGYGNRPDVEPEYNLDAFIEVVNDRLLHARADWLFEDGRFQERGNYVMHSEVLRPATILLGDDPVFNTASNAYQSALTRLSKGETDVALTQAATSLQEFFRALGVEGNSVSDQLDNAQRQKVISPADRSLMKPLIGWVNADRSDRGNAHRHREGDVTKADAWLMMHVVGALMVRLSNREPRDIVAARERREADTAAAREEGVRLEREAQTAAVPSQEQDPWERLGQHGDDTPF</sequence>
<comment type="caution">
    <text evidence="2">The sequence shown here is derived from an EMBL/GenBank/DDBJ whole genome shotgun (WGS) entry which is preliminary data.</text>
</comment>